<dbReference type="AlphaFoldDB" id="A0A6A6Y8X0"/>
<gene>
    <name evidence="3 5" type="ORF">BDZ99DRAFT_424602</name>
</gene>
<sequence length="391" mass="42376">MATNTKKRKRNVVLHQGDATSGVDTSKPTAVFQPKKGREHTLSIALPGSVISNAQTYELKISLAGTIARACAVFSVDEVIIFDDGQSIIKTPRNPGHPIRPDDEPWQDPNQFLYHILSYLETPPHLRKYLFPIHPNLRGAGALPSLDMPHHFKADEWCRYREGVVVPPNTSSSLHPNAKKAKVDSSKKSSASSTGSLIDCGFPSPVSIADHIPANTRVTLKFASATSPASFPTLPELYTNPSALGTEATSPAAPREEAGYFWGYTTRRCASLSAVFTECPFEGGYDISIGTSERGVALSELLAPPRNGKAAALPGDYQHLLLVFGGVAGIEAAIANDKEFAERGVTKERAGEVFDQWVNLVPGQGSRTIRTEEAVWLGLMGVRGFVERREE</sequence>
<name>A0A6A6Y8X0_9PEZI</name>
<evidence type="ECO:0000313" key="4">
    <source>
        <dbReference type="Proteomes" id="UP000504636"/>
    </source>
</evidence>
<feature type="compositionally biased region" description="Polar residues" evidence="2">
    <location>
        <begin position="18"/>
        <end position="28"/>
    </location>
</feature>
<reference evidence="5" key="3">
    <citation type="submission" date="2025-04" db="UniProtKB">
        <authorList>
            <consortium name="RefSeq"/>
        </authorList>
    </citation>
    <scope>IDENTIFICATION</scope>
    <source>
        <strain evidence="5">CBS 304.34</strain>
    </source>
</reference>
<dbReference type="Proteomes" id="UP000504636">
    <property type="component" value="Unplaced"/>
</dbReference>
<feature type="compositionally biased region" description="Basic residues" evidence="2">
    <location>
        <begin position="1"/>
        <end position="12"/>
    </location>
</feature>
<reference evidence="3 5" key="1">
    <citation type="journal article" date="2020" name="Stud. Mycol.">
        <title>101 Dothideomycetes genomes: a test case for predicting lifestyles and emergence of pathogens.</title>
        <authorList>
            <person name="Haridas S."/>
            <person name="Albert R."/>
            <person name="Binder M."/>
            <person name="Bloem J."/>
            <person name="Labutti K."/>
            <person name="Salamov A."/>
            <person name="Andreopoulos B."/>
            <person name="Baker S."/>
            <person name="Barry K."/>
            <person name="Bills G."/>
            <person name="Bluhm B."/>
            <person name="Cannon C."/>
            <person name="Castanera R."/>
            <person name="Culley D."/>
            <person name="Daum C."/>
            <person name="Ezra D."/>
            <person name="Gonzalez J."/>
            <person name="Henrissat B."/>
            <person name="Kuo A."/>
            <person name="Liang C."/>
            <person name="Lipzen A."/>
            <person name="Lutzoni F."/>
            <person name="Magnuson J."/>
            <person name="Mondo S."/>
            <person name="Nolan M."/>
            <person name="Ohm R."/>
            <person name="Pangilinan J."/>
            <person name="Park H.-J."/>
            <person name="Ramirez L."/>
            <person name="Alfaro M."/>
            <person name="Sun H."/>
            <person name="Tritt A."/>
            <person name="Yoshinaga Y."/>
            <person name="Zwiers L.-H."/>
            <person name="Turgeon B."/>
            <person name="Goodwin S."/>
            <person name="Spatafora J."/>
            <person name="Crous P."/>
            <person name="Grigoriev I."/>
        </authorList>
    </citation>
    <scope>NUCLEOTIDE SEQUENCE</scope>
    <source>
        <strain evidence="3 5">CBS 304.34</strain>
    </source>
</reference>
<evidence type="ECO:0000256" key="2">
    <source>
        <dbReference type="SAM" id="MobiDB-lite"/>
    </source>
</evidence>
<evidence type="ECO:0000256" key="1">
    <source>
        <dbReference type="ARBA" id="ARBA00009841"/>
    </source>
</evidence>
<dbReference type="EMBL" id="MU003710">
    <property type="protein sequence ID" value="KAF2805262.1"/>
    <property type="molecule type" value="Genomic_DNA"/>
</dbReference>
<proteinExistence type="inferred from homology"/>
<dbReference type="InterPro" id="IPR012340">
    <property type="entry name" value="NA-bd_OB-fold"/>
</dbReference>
<evidence type="ECO:0000313" key="5">
    <source>
        <dbReference type="RefSeq" id="XP_033572226.1"/>
    </source>
</evidence>
<comment type="similarity">
    <text evidence="1">Belongs to the class IV-like SAM-binding methyltransferase superfamily.</text>
</comment>
<dbReference type="PANTHER" id="PTHR12150:SF13">
    <property type="entry name" value="METHYLTRANSFERASE C9ORF114-RELATED"/>
    <property type="match status" value="1"/>
</dbReference>
<reference evidence="5" key="2">
    <citation type="submission" date="2020-04" db="EMBL/GenBank/DDBJ databases">
        <authorList>
            <consortium name="NCBI Genome Project"/>
        </authorList>
    </citation>
    <scope>NUCLEOTIDE SEQUENCE</scope>
    <source>
        <strain evidence="5">CBS 304.34</strain>
    </source>
</reference>
<dbReference type="GeneID" id="54457957"/>
<feature type="region of interest" description="Disordered" evidence="2">
    <location>
        <begin position="1"/>
        <end position="28"/>
    </location>
</feature>
<feature type="region of interest" description="Disordered" evidence="2">
    <location>
        <begin position="169"/>
        <end position="195"/>
    </location>
</feature>
<dbReference type="RefSeq" id="XP_033572226.1">
    <property type="nucleotide sequence ID" value="XM_033717064.1"/>
</dbReference>
<dbReference type="SUPFAM" id="SSF75217">
    <property type="entry name" value="alpha/beta knot"/>
    <property type="match status" value="1"/>
</dbReference>
<dbReference type="OrthoDB" id="361029at2759"/>
<dbReference type="InterPro" id="IPR003750">
    <property type="entry name" value="Put_MeTrfase-C9orf114-like"/>
</dbReference>
<protein>
    <submittedName>
        <fullName evidence="3 5">DUF171-domain-containing protein</fullName>
    </submittedName>
</protein>
<evidence type="ECO:0000313" key="3">
    <source>
        <dbReference type="EMBL" id="KAF2805262.1"/>
    </source>
</evidence>
<dbReference type="Gene3D" id="3.40.1280.10">
    <property type="match status" value="2"/>
</dbReference>
<keyword evidence="4" id="KW-1185">Reference proteome</keyword>
<dbReference type="InterPro" id="IPR029026">
    <property type="entry name" value="tRNA_m1G_MTases_N"/>
</dbReference>
<dbReference type="SUPFAM" id="SSF50249">
    <property type="entry name" value="Nucleic acid-binding proteins"/>
    <property type="match status" value="1"/>
</dbReference>
<organism evidence="3">
    <name type="scientific">Mytilinidion resinicola</name>
    <dbReference type="NCBI Taxonomy" id="574789"/>
    <lineage>
        <taxon>Eukaryota</taxon>
        <taxon>Fungi</taxon>
        <taxon>Dikarya</taxon>
        <taxon>Ascomycota</taxon>
        <taxon>Pezizomycotina</taxon>
        <taxon>Dothideomycetes</taxon>
        <taxon>Pleosporomycetidae</taxon>
        <taxon>Mytilinidiales</taxon>
        <taxon>Mytilinidiaceae</taxon>
        <taxon>Mytilinidion</taxon>
    </lineage>
</organism>
<dbReference type="CDD" id="cd18086">
    <property type="entry name" value="HsC9orf114-like"/>
    <property type="match status" value="1"/>
</dbReference>
<dbReference type="InterPro" id="IPR029028">
    <property type="entry name" value="Alpha/beta_knot_MTases"/>
</dbReference>
<dbReference type="PANTHER" id="PTHR12150">
    <property type="entry name" value="CLASS IV SAM-BINDING METHYLTRANSFERASE-RELATED"/>
    <property type="match status" value="1"/>
</dbReference>
<accession>A0A6A6Y8X0</accession>
<dbReference type="Pfam" id="PF02598">
    <property type="entry name" value="Methyltrn_RNA_3"/>
    <property type="match status" value="1"/>
</dbReference>